<evidence type="ECO:0000313" key="6">
    <source>
        <dbReference type="EnsemblMetazoa" id="XP_050516808.1"/>
    </source>
</evidence>
<proteinExistence type="predicted"/>
<feature type="binding site" evidence="2">
    <location>
        <position position="53"/>
    </location>
    <ligand>
        <name>Zn(2+)</name>
        <dbReference type="ChEBI" id="CHEBI:29105"/>
    </ligand>
</feature>
<dbReference type="PROSITE" id="PS51915">
    <property type="entry name" value="ZAD"/>
    <property type="match status" value="1"/>
</dbReference>
<dbReference type="Pfam" id="PF07776">
    <property type="entry name" value="zf-AD"/>
    <property type="match status" value="1"/>
</dbReference>
<dbReference type="EnsemblMetazoa" id="XM_050660851.1">
    <property type="protein sequence ID" value="XP_050516808.1"/>
    <property type="gene ID" value="LOC126891629"/>
</dbReference>
<feature type="binding site" evidence="2">
    <location>
        <position position="56"/>
    </location>
    <ligand>
        <name>Zn(2+)</name>
        <dbReference type="ChEBI" id="CHEBI:29105"/>
    </ligand>
</feature>
<dbReference type="PROSITE" id="PS50157">
    <property type="entry name" value="ZINC_FINGER_C2H2_2"/>
    <property type="match status" value="1"/>
</dbReference>
<name>A0ABM5L2Z3_DIAVI</name>
<evidence type="ECO:0000313" key="7">
    <source>
        <dbReference type="Proteomes" id="UP001652700"/>
    </source>
</evidence>
<feature type="domain" description="ZAD" evidence="5">
    <location>
        <begin position="6"/>
        <end position="80"/>
    </location>
</feature>
<evidence type="ECO:0000259" key="5">
    <source>
        <dbReference type="PROSITE" id="PS51915"/>
    </source>
</evidence>
<keyword evidence="7" id="KW-1185">Reference proteome</keyword>
<feature type="domain" description="C2H2-type" evidence="4">
    <location>
        <begin position="408"/>
        <end position="431"/>
    </location>
</feature>
<keyword evidence="1" id="KW-0863">Zinc-finger</keyword>
<dbReference type="Proteomes" id="UP001652700">
    <property type="component" value="Unplaced"/>
</dbReference>
<accession>A0ABM5L2Z3</accession>
<evidence type="ECO:0000259" key="4">
    <source>
        <dbReference type="PROSITE" id="PS50157"/>
    </source>
</evidence>
<protein>
    <submittedName>
        <fullName evidence="6">Uncharacterized protein</fullName>
    </submittedName>
</protein>
<dbReference type="PROSITE" id="PS00028">
    <property type="entry name" value="ZINC_FINGER_C2H2_1"/>
    <property type="match status" value="1"/>
</dbReference>
<organism evidence="6 7">
    <name type="scientific">Diabrotica virgifera virgifera</name>
    <name type="common">western corn rootworm</name>
    <dbReference type="NCBI Taxonomy" id="50390"/>
    <lineage>
        <taxon>Eukaryota</taxon>
        <taxon>Metazoa</taxon>
        <taxon>Ecdysozoa</taxon>
        <taxon>Arthropoda</taxon>
        <taxon>Hexapoda</taxon>
        <taxon>Insecta</taxon>
        <taxon>Pterygota</taxon>
        <taxon>Neoptera</taxon>
        <taxon>Endopterygota</taxon>
        <taxon>Coleoptera</taxon>
        <taxon>Polyphaga</taxon>
        <taxon>Cucujiformia</taxon>
        <taxon>Chrysomeloidea</taxon>
        <taxon>Chrysomelidae</taxon>
        <taxon>Galerucinae</taxon>
        <taxon>Diabroticina</taxon>
        <taxon>Diabroticites</taxon>
        <taxon>Diabrotica</taxon>
    </lineage>
</organism>
<dbReference type="InterPro" id="IPR012934">
    <property type="entry name" value="Znf_AD"/>
</dbReference>
<sequence length="431" mass="50527">MYYISKFCRICVQTDVKLLDLNTMDFDKIKLSEKLEICTKMVVSEESLSTEICLQCLAKLRTSYEFLNMCKKSTKKLHSYYKTLISKQNEENLKNFINTDLHVFVTPISDSLYNFNDVIEDSETTCTREKRKRITKEQRCSLLKRLLSNPEPNKREWSKNYLDYSKTPPEPVIGGLKSIINFTNNYEFGISVDKNSNYESTPLEKLTAFSTDFFRKDFTEFKNTVLYIIENKDNLCDSGDSEDDDEFMPPKEDWQLFNDVFNDSEDNSYPNCTPEYTQDDSKESIVKFEEVIVEPDIKIKTELEYEDEGECLMNETIDSIKQEVADESESNDFSSTHHDPSGTNSFESDYTISSLLTMEKVSSMVSLKNFVGNYQHKRTFSHSNVRCRTRENPYINPMLRQQFLYRSFKCDKCNRYFKSPGYLKAHYSKVH</sequence>
<dbReference type="Gene3D" id="3.40.1800.20">
    <property type="match status" value="1"/>
</dbReference>
<feature type="binding site" evidence="2">
    <location>
        <position position="11"/>
    </location>
    <ligand>
        <name>Zn(2+)</name>
        <dbReference type="ChEBI" id="CHEBI:29105"/>
    </ligand>
</feature>
<dbReference type="SMART" id="SM00868">
    <property type="entry name" value="zf-AD"/>
    <property type="match status" value="1"/>
</dbReference>
<feature type="region of interest" description="Disordered" evidence="3">
    <location>
        <begin position="324"/>
        <end position="345"/>
    </location>
</feature>
<dbReference type="GeneID" id="126891629"/>
<reference evidence="6" key="1">
    <citation type="submission" date="2025-05" db="UniProtKB">
        <authorList>
            <consortium name="EnsemblMetazoa"/>
        </authorList>
    </citation>
    <scope>IDENTIFICATION</scope>
</reference>
<evidence type="ECO:0000256" key="1">
    <source>
        <dbReference type="PROSITE-ProRule" id="PRU00042"/>
    </source>
</evidence>
<evidence type="ECO:0000256" key="3">
    <source>
        <dbReference type="SAM" id="MobiDB-lite"/>
    </source>
</evidence>
<keyword evidence="2" id="KW-0862">Zinc</keyword>
<dbReference type="RefSeq" id="XP_050516808.1">
    <property type="nucleotide sequence ID" value="XM_050660851.1"/>
</dbReference>
<dbReference type="SMART" id="SM00355">
    <property type="entry name" value="ZnF_C2H2"/>
    <property type="match status" value="1"/>
</dbReference>
<evidence type="ECO:0000256" key="2">
    <source>
        <dbReference type="PROSITE-ProRule" id="PRU01263"/>
    </source>
</evidence>
<dbReference type="InterPro" id="IPR013087">
    <property type="entry name" value="Znf_C2H2_type"/>
</dbReference>
<feature type="binding site" evidence="2">
    <location>
        <position position="8"/>
    </location>
    <ligand>
        <name>Zn(2+)</name>
        <dbReference type="ChEBI" id="CHEBI:29105"/>
    </ligand>
</feature>
<keyword evidence="2" id="KW-0479">Metal-binding</keyword>
<dbReference type="SUPFAM" id="SSF57716">
    <property type="entry name" value="Glucocorticoid receptor-like (DNA-binding domain)"/>
    <property type="match status" value="1"/>
</dbReference>